<name>A0A6J4HQ85_9CHLR</name>
<sequence length="61" mass="6757">MNFGEGQGTFSQQVIQLNQQLAQIGTARGRRQPVVDQTVNDWVNTQLVAQGAKNQFQIDPS</sequence>
<reference evidence="1" key="1">
    <citation type="submission" date="2020-02" db="EMBL/GenBank/DDBJ databases">
        <authorList>
            <person name="Meier V. D."/>
        </authorList>
    </citation>
    <scope>NUCLEOTIDE SEQUENCE</scope>
    <source>
        <strain evidence="1">AVDCRST_MAG26</strain>
    </source>
</reference>
<dbReference type="EMBL" id="CADCTK010000215">
    <property type="protein sequence ID" value="CAA9230446.1"/>
    <property type="molecule type" value="Genomic_DNA"/>
</dbReference>
<dbReference type="AlphaFoldDB" id="A0A6J4HQ85"/>
<organism evidence="1">
    <name type="scientific">uncultured Chloroflexia bacterium</name>
    <dbReference type="NCBI Taxonomy" id="1672391"/>
    <lineage>
        <taxon>Bacteria</taxon>
        <taxon>Bacillati</taxon>
        <taxon>Chloroflexota</taxon>
        <taxon>Chloroflexia</taxon>
        <taxon>environmental samples</taxon>
    </lineage>
</organism>
<proteinExistence type="predicted"/>
<feature type="non-terminal residue" evidence="1">
    <location>
        <position position="61"/>
    </location>
</feature>
<gene>
    <name evidence="1" type="ORF">AVDCRST_MAG26-940</name>
</gene>
<protein>
    <submittedName>
        <fullName evidence="1">Uncharacterized protein</fullName>
    </submittedName>
</protein>
<accession>A0A6J4HQ85</accession>
<evidence type="ECO:0000313" key="1">
    <source>
        <dbReference type="EMBL" id="CAA9230446.1"/>
    </source>
</evidence>